<keyword evidence="5" id="KW-0874">Quinone</keyword>
<evidence type="ECO:0000256" key="6">
    <source>
        <dbReference type="RuleBase" id="RU000320"/>
    </source>
</evidence>
<sequence length="488" mass="51874">MISAPMTPPIRTLAELGPIVPELVIVLGAFALLMLDLFIDPRRRIITHVLAVATMLAAAALIVFGVGGHGSILADMFVRDGGADVLKVAGLVVGAVALGYAWTWLRERDLYQGEIPVLFLFTTAGMMLLVSANNLTMVYVGLELLALCSYALVACDRDSKLASEAAMKYFVLGALASGMLLFGMSLIYGATGTLSLPAINDAIGGLSGDGRVLMLTGMVFLIVGIAFKFGAAPFHMWLPDTYHGAPTPIVAFISSVPKIAAFGMAWRLLETALGPLHDQAQILLSILAALSLVVGNLFALAQTNLKRMLAYSTISHVGFLFLGLAGGGEVGYASAMFYVVSYAVMSAAAFGAIVMLSRNGFEADRIDDYKGLNQRSPWMAGLVLCIMASLAGVPPFLGFWAKLAVLQGALQGDLLWLAIVGIVFAVIGAFYYLRVIKVMYFDAPEAAPMAQRPGTPMRVVFALNVLVLLVVVPFFSPLMAWCQQAFAA</sequence>
<comment type="subunit">
    <text evidence="5">NDH-1 is composed of 14 different subunits. Subunits NuoA, H, J, K, L, M, N constitute the membrane sector of the complex.</text>
</comment>
<dbReference type="Pfam" id="PF00361">
    <property type="entry name" value="Proton_antipo_M"/>
    <property type="match status" value="1"/>
</dbReference>
<dbReference type="HAMAP" id="MF_00445">
    <property type="entry name" value="NDH1_NuoN_1"/>
    <property type="match status" value="1"/>
</dbReference>
<feature type="transmembrane region" description="Helical" evidence="5">
    <location>
        <begin position="308"/>
        <end position="326"/>
    </location>
</feature>
<feature type="transmembrane region" description="Helical" evidence="5">
    <location>
        <begin position="210"/>
        <end position="229"/>
    </location>
</feature>
<comment type="catalytic activity">
    <reaction evidence="5">
        <text>a quinone + NADH + 5 H(+)(in) = a quinol + NAD(+) + 4 H(+)(out)</text>
        <dbReference type="Rhea" id="RHEA:57888"/>
        <dbReference type="ChEBI" id="CHEBI:15378"/>
        <dbReference type="ChEBI" id="CHEBI:24646"/>
        <dbReference type="ChEBI" id="CHEBI:57540"/>
        <dbReference type="ChEBI" id="CHEBI:57945"/>
        <dbReference type="ChEBI" id="CHEBI:132124"/>
    </reaction>
</comment>
<evidence type="ECO:0000256" key="5">
    <source>
        <dbReference type="HAMAP-Rule" id="MF_00445"/>
    </source>
</evidence>
<feature type="transmembrane region" description="Helical" evidence="5">
    <location>
        <begin position="332"/>
        <end position="357"/>
    </location>
</feature>
<reference evidence="8" key="1">
    <citation type="submission" date="2021-12" db="EMBL/GenBank/DDBJ databases">
        <authorList>
            <person name="Ulrich A."/>
        </authorList>
    </citation>
    <scope>NUCLEOTIDE SEQUENCE</scope>
    <source>
        <strain evidence="8">A1P009</strain>
    </source>
</reference>
<feature type="transmembrane region" description="Helical" evidence="5">
    <location>
        <begin position="85"/>
        <end position="103"/>
    </location>
</feature>
<keyword evidence="3 5" id="KW-1133">Transmembrane helix</keyword>
<feature type="domain" description="NADH:quinone oxidoreductase/Mrp antiporter transmembrane" evidence="7">
    <location>
        <begin position="132"/>
        <end position="427"/>
    </location>
</feature>
<feature type="transmembrane region" description="Helical" evidence="5">
    <location>
        <begin position="281"/>
        <end position="301"/>
    </location>
</feature>
<comment type="function">
    <text evidence="5">NDH-1 shuttles electrons from NADH, via FMN and iron-sulfur (Fe-S) centers, to quinones in the respiratory chain. The immediate electron acceptor for the enzyme in this species is believed to be ubiquinone. Couples the redox reaction to proton translocation (for every two electrons transferred, four hydrogen ions are translocated across the cytoplasmic membrane), and thus conserves the redox energy in a proton gradient.</text>
</comment>
<accession>A0ABS8UET3</accession>
<evidence type="ECO:0000256" key="2">
    <source>
        <dbReference type="ARBA" id="ARBA00022692"/>
    </source>
</evidence>
<keyword evidence="5" id="KW-0520">NAD</keyword>
<feature type="transmembrane region" description="Helical" evidence="5">
    <location>
        <begin position="167"/>
        <end position="190"/>
    </location>
</feature>
<feature type="transmembrane region" description="Helical" evidence="5">
    <location>
        <begin position="459"/>
        <end position="481"/>
    </location>
</feature>
<reference evidence="8" key="2">
    <citation type="journal article" date="2022" name="Syst. Appl. Microbiol.">
        <title>Physiological and genomic characterisation of Luteimonas fraxinea sp. nov., a bacterial species associated with trees tolerant to ash dieback.</title>
        <authorList>
            <person name="Ulrich K."/>
            <person name="Becker R."/>
            <person name="Behrendt U."/>
            <person name="Kube M."/>
            <person name="Schneck V."/>
            <person name="Ulrich A."/>
        </authorList>
    </citation>
    <scope>NUCLEOTIDE SEQUENCE</scope>
    <source>
        <strain evidence="8">A1P009</strain>
    </source>
</reference>
<proteinExistence type="inferred from homology"/>
<feature type="transmembrane region" description="Helical" evidence="5">
    <location>
        <begin position="249"/>
        <end position="269"/>
    </location>
</feature>
<keyword evidence="9" id="KW-1185">Reference proteome</keyword>
<gene>
    <name evidence="5 8" type="primary">nuoN</name>
    <name evidence="8" type="ORF">LTT95_12450</name>
</gene>
<keyword evidence="8" id="KW-0560">Oxidoreductase</keyword>
<evidence type="ECO:0000259" key="7">
    <source>
        <dbReference type="Pfam" id="PF00361"/>
    </source>
</evidence>
<keyword evidence="5" id="KW-1278">Translocase</keyword>
<comment type="similarity">
    <text evidence="5">Belongs to the complex I subunit 2 family.</text>
</comment>
<dbReference type="EC" id="7.1.1.-" evidence="5"/>
<feature type="transmembrane region" description="Helical" evidence="5">
    <location>
        <begin position="20"/>
        <end position="38"/>
    </location>
</feature>
<feature type="transmembrane region" description="Helical" evidence="5">
    <location>
        <begin position="378"/>
        <end position="402"/>
    </location>
</feature>
<comment type="caution">
    <text evidence="8">The sequence shown here is derived from an EMBL/GenBank/DDBJ whole genome shotgun (WGS) entry which is preliminary data.</text>
</comment>
<organism evidence="8 9">
    <name type="scientific">Luteimonas fraxinea</name>
    <dbReference type="NCBI Taxonomy" id="2901869"/>
    <lineage>
        <taxon>Bacteria</taxon>
        <taxon>Pseudomonadati</taxon>
        <taxon>Pseudomonadota</taxon>
        <taxon>Gammaproteobacteria</taxon>
        <taxon>Lysobacterales</taxon>
        <taxon>Lysobacteraceae</taxon>
        <taxon>Luteimonas</taxon>
    </lineage>
</organism>
<dbReference type="Proteomes" id="UP001430360">
    <property type="component" value="Unassembled WGS sequence"/>
</dbReference>
<feature type="transmembrane region" description="Helical" evidence="5">
    <location>
        <begin position="45"/>
        <end position="65"/>
    </location>
</feature>
<evidence type="ECO:0000313" key="9">
    <source>
        <dbReference type="Proteomes" id="UP001430360"/>
    </source>
</evidence>
<protein>
    <recommendedName>
        <fullName evidence="5">NADH-quinone oxidoreductase subunit N</fullName>
        <ecNumber evidence="5">7.1.1.-</ecNumber>
    </recommendedName>
    <alternativeName>
        <fullName evidence="5">NADH dehydrogenase I subunit N</fullName>
    </alternativeName>
    <alternativeName>
        <fullName evidence="5">NDH-1 subunit N</fullName>
    </alternativeName>
</protein>
<keyword evidence="2 5" id="KW-0812">Transmembrane</keyword>
<name>A0ABS8UET3_9GAMM</name>
<evidence type="ECO:0000256" key="1">
    <source>
        <dbReference type="ARBA" id="ARBA00004127"/>
    </source>
</evidence>
<dbReference type="InterPro" id="IPR001750">
    <property type="entry name" value="ND/Mrp_TM"/>
</dbReference>
<dbReference type="NCBIfam" id="NF004442">
    <property type="entry name" value="PRK05777.1-5"/>
    <property type="match status" value="1"/>
</dbReference>
<dbReference type="NCBIfam" id="TIGR01770">
    <property type="entry name" value="NDH_I_N"/>
    <property type="match status" value="1"/>
</dbReference>
<dbReference type="PANTHER" id="PTHR22773">
    <property type="entry name" value="NADH DEHYDROGENASE"/>
    <property type="match status" value="1"/>
</dbReference>
<comment type="subcellular location">
    <subcellularLocation>
        <location evidence="5">Cell membrane</location>
        <topology evidence="5">Multi-pass membrane protein</topology>
    </subcellularLocation>
    <subcellularLocation>
        <location evidence="1">Endomembrane system</location>
        <topology evidence="1">Multi-pass membrane protein</topology>
    </subcellularLocation>
    <subcellularLocation>
        <location evidence="6">Membrane</location>
        <topology evidence="6">Multi-pass membrane protein</topology>
    </subcellularLocation>
</comment>
<keyword evidence="5" id="KW-0813">Transport</keyword>
<evidence type="ECO:0000256" key="3">
    <source>
        <dbReference type="ARBA" id="ARBA00022989"/>
    </source>
</evidence>
<keyword evidence="5" id="KW-0830">Ubiquinone</keyword>
<evidence type="ECO:0000256" key="4">
    <source>
        <dbReference type="ARBA" id="ARBA00023136"/>
    </source>
</evidence>
<keyword evidence="5" id="KW-1003">Cell membrane</keyword>
<keyword evidence="4 5" id="KW-0472">Membrane</keyword>
<dbReference type="GO" id="GO:0016491">
    <property type="term" value="F:oxidoreductase activity"/>
    <property type="evidence" value="ECO:0007669"/>
    <property type="project" value="UniProtKB-KW"/>
</dbReference>
<feature type="transmembrane region" description="Helical" evidence="5">
    <location>
        <begin position="414"/>
        <end position="433"/>
    </location>
</feature>
<evidence type="ECO:0000313" key="8">
    <source>
        <dbReference type="EMBL" id="MCD9097749.1"/>
    </source>
</evidence>
<dbReference type="InterPro" id="IPR010096">
    <property type="entry name" value="NADH-Q_OxRdtase_suN/2"/>
</dbReference>
<feature type="transmembrane region" description="Helical" evidence="5">
    <location>
        <begin position="115"/>
        <end position="132"/>
    </location>
</feature>
<dbReference type="EMBL" id="JAJQKU010000004">
    <property type="protein sequence ID" value="MCD9097749.1"/>
    <property type="molecule type" value="Genomic_DNA"/>
</dbReference>